<sequence>MLTHAALWAALDALARRRGLTPSALARTAGLDPTSFNPSKRVAANGRPRWPGMEALAQALVATDTTLEQFGRLLRGQPDTYGQEGGHQPPMPLVDVSRLTEPGLFDEDGLPRAALWDVWHPAPAHLGPQAFAVRLDEPQPDVLLRVGSVVTLAPTAPLRPGVRVLAVTDRGALIGTLDGVPDRRVVAPLDGAAAITLPPSARLYRIAQISL</sequence>
<gene>
    <name evidence="1" type="ORF">HUK82_09575</name>
</gene>
<proteinExistence type="predicted"/>
<dbReference type="EMBL" id="JABXXR010000066">
    <property type="protein sequence ID" value="NVN40811.1"/>
    <property type="molecule type" value="Genomic_DNA"/>
</dbReference>
<comment type="caution">
    <text evidence="1">The sequence shown here is derived from an EMBL/GenBank/DDBJ whole genome shotgun (WGS) entry which is preliminary data.</text>
</comment>
<name>A0A850PHY1_9PROT</name>
<organism evidence="1 2">
    <name type="scientific">Ameyamaea chiangmaiensis</name>
    <dbReference type="NCBI Taxonomy" id="442969"/>
    <lineage>
        <taxon>Bacteria</taxon>
        <taxon>Pseudomonadati</taxon>
        <taxon>Pseudomonadota</taxon>
        <taxon>Alphaproteobacteria</taxon>
        <taxon>Acetobacterales</taxon>
        <taxon>Acetobacteraceae</taxon>
        <taxon>Ameyamaea</taxon>
    </lineage>
</organism>
<evidence type="ECO:0000313" key="2">
    <source>
        <dbReference type="Proteomes" id="UP000585665"/>
    </source>
</evidence>
<accession>A0A850PHY1</accession>
<evidence type="ECO:0000313" key="1">
    <source>
        <dbReference type="EMBL" id="NVN40811.1"/>
    </source>
</evidence>
<dbReference type="AlphaFoldDB" id="A0A850PHY1"/>
<protein>
    <submittedName>
        <fullName evidence="1">Helix-turn-helix transcriptional regulator</fullName>
    </submittedName>
</protein>
<dbReference type="Proteomes" id="UP000585665">
    <property type="component" value="Unassembled WGS sequence"/>
</dbReference>
<keyword evidence="2" id="KW-1185">Reference proteome</keyword>
<reference evidence="1 2" key="1">
    <citation type="submission" date="2020-06" db="EMBL/GenBank/DDBJ databases">
        <title>Description of novel acetic acid bacteria.</title>
        <authorList>
            <person name="Sombolestani A."/>
        </authorList>
    </citation>
    <scope>NUCLEOTIDE SEQUENCE [LARGE SCALE GENOMIC DNA]</scope>
    <source>
        <strain evidence="1 2">LMG 27010</strain>
    </source>
</reference>
<dbReference type="RefSeq" id="WP_176613748.1">
    <property type="nucleotide sequence ID" value="NZ_JABXXR010000066.1"/>
</dbReference>